<evidence type="ECO:0000313" key="2">
    <source>
        <dbReference type="EMBL" id="RNA38418.1"/>
    </source>
</evidence>
<comment type="caution">
    <text evidence="2">The sequence shown here is derived from an EMBL/GenBank/DDBJ whole genome shotgun (WGS) entry which is preliminary data.</text>
</comment>
<protein>
    <submittedName>
        <fullName evidence="2">Uncharacterized protein</fullName>
    </submittedName>
</protein>
<sequence length="83" mass="9833">MDQNRLCRARNSSMHWTSPTIQQTSPHNPHTHVHMFTFVFKWHPNNYNESFILIKNRTKKVCLTTAHKKNFNAHSKNSVAQIF</sequence>
<reference evidence="2 3" key="1">
    <citation type="journal article" date="2018" name="Sci. Rep.">
        <title>Genomic signatures of local adaptation to the degree of environmental predictability in rotifers.</title>
        <authorList>
            <person name="Franch-Gras L."/>
            <person name="Hahn C."/>
            <person name="Garcia-Roger E.M."/>
            <person name="Carmona M.J."/>
            <person name="Serra M."/>
            <person name="Gomez A."/>
        </authorList>
    </citation>
    <scope>NUCLEOTIDE SEQUENCE [LARGE SCALE GENOMIC DNA]</scope>
    <source>
        <strain evidence="2">HYR1</strain>
    </source>
</reference>
<dbReference type="AlphaFoldDB" id="A0A3M7SS89"/>
<dbReference type="EMBL" id="REGN01000874">
    <property type="protein sequence ID" value="RNA38418.1"/>
    <property type="molecule type" value="Genomic_DNA"/>
</dbReference>
<proteinExistence type="predicted"/>
<evidence type="ECO:0000313" key="3">
    <source>
        <dbReference type="Proteomes" id="UP000276133"/>
    </source>
</evidence>
<accession>A0A3M7SS89</accession>
<gene>
    <name evidence="2" type="ORF">BpHYR1_054232</name>
</gene>
<dbReference type="Proteomes" id="UP000276133">
    <property type="component" value="Unassembled WGS sequence"/>
</dbReference>
<feature type="region of interest" description="Disordered" evidence="1">
    <location>
        <begin position="1"/>
        <end position="28"/>
    </location>
</feature>
<feature type="compositionally biased region" description="Polar residues" evidence="1">
    <location>
        <begin position="10"/>
        <end position="28"/>
    </location>
</feature>
<evidence type="ECO:0000256" key="1">
    <source>
        <dbReference type="SAM" id="MobiDB-lite"/>
    </source>
</evidence>
<organism evidence="2 3">
    <name type="scientific">Brachionus plicatilis</name>
    <name type="common">Marine rotifer</name>
    <name type="synonym">Brachionus muelleri</name>
    <dbReference type="NCBI Taxonomy" id="10195"/>
    <lineage>
        <taxon>Eukaryota</taxon>
        <taxon>Metazoa</taxon>
        <taxon>Spiralia</taxon>
        <taxon>Gnathifera</taxon>
        <taxon>Rotifera</taxon>
        <taxon>Eurotatoria</taxon>
        <taxon>Monogononta</taxon>
        <taxon>Pseudotrocha</taxon>
        <taxon>Ploima</taxon>
        <taxon>Brachionidae</taxon>
        <taxon>Brachionus</taxon>
    </lineage>
</organism>
<keyword evidence="3" id="KW-1185">Reference proteome</keyword>
<name>A0A3M7SS89_BRAPC</name>